<evidence type="ECO:0000313" key="3">
    <source>
        <dbReference type="Proteomes" id="UP000277424"/>
    </source>
</evidence>
<protein>
    <submittedName>
        <fullName evidence="2">Hemerythrin HHE cation binding domain-containing protein</fullName>
    </submittedName>
</protein>
<gene>
    <name evidence="2" type="ORF">BCL74_0102</name>
</gene>
<dbReference type="Pfam" id="PF01814">
    <property type="entry name" value="Hemerythrin"/>
    <property type="match status" value="1"/>
</dbReference>
<name>A0A420WMR8_9PROT</name>
<evidence type="ECO:0000259" key="1">
    <source>
        <dbReference type="Pfam" id="PF01814"/>
    </source>
</evidence>
<sequence length="208" mass="22644">MRKMAGLPETYLVALPAHLLASPLDFILADHLRQRVLCSLLDRLATRPRFEPDLAREVLAHIETDMAIHVIDEEQDLFPLLRRRAVPGDQLEPVLGQLSTEHAEDSAHAGLIVAGLQAALDSRQDALDAPLRAGLSRFAASQRRHLALENAVVMPLARQRLSPTDLTALGGRMAARRGILLAPEAVGPARQFSRGGGSDAHGDTVFRE</sequence>
<organism evidence="2 3">
    <name type="scientific">Oceanibaculum indicum</name>
    <dbReference type="NCBI Taxonomy" id="526216"/>
    <lineage>
        <taxon>Bacteria</taxon>
        <taxon>Pseudomonadati</taxon>
        <taxon>Pseudomonadota</taxon>
        <taxon>Alphaproteobacteria</taxon>
        <taxon>Rhodospirillales</taxon>
        <taxon>Oceanibaculaceae</taxon>
        <taxon>Oceanibaculum</taxon>
    </lineage>
</organism>
<dbReference type="Gene3D" id="1.20.120.520">
    <property type="entry name" value="nmb1532 protein domain like"/>
    <property type="match status" value="1"/>
</dbReference>
<dbReference type="EMBL" id="RBIG01000001">
    <property type="protein sequence ID" value="RKQ72338.1"/>
    <property type="molecule type" value="Genomic_DNA"/>
</dbReference>
<accession>A0A420WMR8</accession>
<dbReference type="InterPro" id="IPR012312">
    <property type="entry name" value="Hemerythrin-like"/>
</dbReference>
<dbReference type="AlphaFoldDB" id="A0A420WMR8"/>
<feature type="domain" description="Hemerythrin-like" evidence="1">
    <location>
        <begin position="23"/>
        <end position="157"/>
    </location>
</feature>
<dbReference type="Proteomes" id="UP000277424">
    <property type="component" value="Unassembled WGS sequence"/>
</dbReference>
<reference evidence="2 3" key="1">
    <citation type="submission" date="2018-10" db="EMBL/GenBank/DDBJ databases">
        <title>Comparative analysis of microorganisms from saline springs in Andes Mountain Range, Colombia.</title>
        <authorList>
            <person name="Rubin E."/>
        </authorList>
    </citation>
    <scope>NUCLEOTIDE SEQUENCE [LARGE SCALE GENOMIC DNA]</scope>
    <source>
        <strain evidence="2 3">USBA 36</strain>
    </source>
</reference>
<evidence type="ECO:0000313" key="2">
    <source>
        <dbReference type="EMBL" id="RKQ72338.1"/>
    </source>
</evidence>
<proteinExistence type="predicted"/>
<comment type="caution">
    <text evidence="2">The sequence shown here is derived from an EMBL/GenBank/DDBJ whole genome shotgun (WGS) entry which is preliminary data.</text>
</comment>